<sequence length="292" mass="31939">MLMMKCFNVYCLNILFISVGLEKHMGTVTARLNKPIQLASVNWTVCNVSQYTVEWYSPGHKLCTIMNGAFNGSRPVGDCQSKAQFHCQNNSLVLNTVTSKDVGDYMEKIICQSNGDINVINITLRIISPPQITNLSINSTQSALIITCEVGGENVSSTWLKDGQALPQNDQQVLQNMNRTLMVHEPTGRDCGKYTCLASGDGGNAEAHVNINGDYPICTKDQHEAQGKEIAIITSSAVICVLALIIVGVCIKRYHSGICFCASETTEDTGKDKQKTSICCSHNFCKHTFTLS</sequence>
<dbReference type="InterPro" id="IPR013783">
    <property type="entry name" value="Ig-like_fold"/>
</dbReference>
<proteinExistence type="predicted"/>
<keyword evidence="5" id="KW-0472">Membrane</keyword>
<keyword evidence="5" id="KW-0812">Transmembrane</keyword>
<keyword evidence="9" id="KW-1185">Reference proteome</keyword>
<evidence type="ECO:0000256" key="6">
    <source>
        <dbReference type="SAM" id="SignalP"/>
    </source>
</evidence>
<keyword evidence="2" id="KW-1015">Disulfide bond</keyword>
<keyword evidence="1 6" id="KW-0732">Signal</keyword>
<accession>A0ABD1K711</accession>
<feature type="chain" id="PRO_5044889436" description="Ig-like domain-containing protein" evidence="6">
    <location>
        <begin position="31"/>
        <end position="292"/>
    </location>
</feature>
<keyword evidence="4" id="KW-0393">Immunoglobulin domain</keyword>
<keyword evidence="3" id="KW-0325">Glycoprotein</keyword>
<gene>
    <name evidence="8" type="ORF">ACEWY4_009550</name>
</gene>
<comment type="caution">
    <text evidence="8">The sequence shown here is derived from an EMBL/GenBank/DDBJ whole genome shotgun (WGS) entry which is preliminary data.</text>
</comment>
<name>A0ABD1K711_9TELE</name>
<dbReference type="PANTHER" id="PTHR44337:SF20">
    <property type="entry name" value="CARCINOEMBRYONIC ANTIGEN-RELATED CELL ADHESION MOLECULE 5-RELATED"/>
    <property type="match status" value="1"/>
</dbReference>
<evidence type="ECO:0000259" key="7">
    <source>
        <dbReference type="PROSITE" id="PS50835"/>
    </source>
</evidence>
<dbReference type="InterPro" id="IPR036179">
    <property type="entry name" value="Ig-like_dom_sf"/>
</dbReference>
<dbReference type="PANTHER" id="PTHR44337">
    <property type="entry name" value="CARCINOEMBRYONIC ANTIGEN-RELATED CELL ADHESION MOLECULE 8"/>
    <property type="match status" value="1"/>
</dbReference>
<dbReference type="InterPro" id="IPR013098">
    <property type="entry name" value="Ig_I-set"/>
</dbReference>
<feature type="transmembrane region" description="Helical" evidence="5">
    <location>
        <begin position="230"/>
        <end position="251"/>
    </location>
</feature>
<evidence type="ECO:0000313" key="9">
    <source>
        <dbReference type="Proteomes" id="UP001591681"/>
    </source>
</evidence>
<dbReference type="InterPro" id="IPR007110">
    <property type="entry name" value="Ig-like_dom"/>
</dbReference>
<evidence type="ECO:0000256" key="5">
    <source>
        <dbReference type="SAM" id="Phobius"/>
    </source>
</evidence>
<protein>
    <recommendedName>
        <fullName evidence="7">Ig-like domain-containing protein</fullName>
    </recommendedName>
</protein>
<evidence type="ECO:0000313" key="8">
    <source>
        <dbReference type="EMBL" id="KAL2094831.1"/>
    </source>
</evidence>
<keyword evidence="5" id="KW-1133">Transmembrane helix</keyword>
<dbReference type="Gene3D" id="2.60.40.10">
    <property type="entry name" value="Immunoglobulins"/>
    <property type="match status" value="2"/>
</dbReference>
<evidence type="ECO:0000256" key="4">
    <source>
        <dbReference type="ARBA" id="ARBA00023319"/>
    </source>
</evidence>
<dbReference type="InterPro" id="IPR052598">
    <property type="entry name" value="IgSF_CEA-related"/>
</dbReference>
<dbReference type="PROSITE" id="PS50835">
    <property type="entry name" value="IG_LIKE"/>
    <property type="match status" value="1"/>
</dbReference>
<evidence type="ECO:0000256" key="1">
    <source>
        <dbReference type="ARBA" id="ARBA00022729"/>
    </source>
</evidence>
<evidence type="ECO:0000256" key="3">
    <source>
        <dbReference type="ARBA" id="ARBA00023180"/>
    </source>
</evidence>
<feature type="domain" description="Ig-like" evidence="7">
    <location>
        <begin position="130"/>
        <end position="212"/>
    </location>
</feature>
<dbReference type="Pfam" id="PF07679">
    <property type="entry name" value="I-set"/>
    <property type="match status" value="1"/>
</dbReference>
<evidence type="ECO:0000256" key="2">
    <source>
        <dbReference type="ARBA" id="ARBA00023157"/>
    </source>
</evidence>
<dbReference type="AlphaFoldDB" id="A0ABD1K711"/>
<dbReference type="EMBL" id="JBHFQA010000008">
    <property type="protein sequence ID" value="KAL2094831.1"/>
    <property type="molecule type" value="Genomic_DNA"/>
</dbReference>
<organism evidence="8 9">
    <name type="scientific">Coilia grayii</name>
    <name type="common">Gray's grenadier anchovy</name>
    <dbReference type="NCBI Taxonomy" id="363190"/>
    <lineage>
        <taxon>Eukaryota</taxon>
        <taxon>Metazoa</taxon>
        <taxon>Chordata</taxon>
        <taxon>Craniata</taxon>
        <taxon>Vertebrata</taxon>
        <taxon>Euteleostomi</taxon>
        <taxon>Actinopterygii</taxon>
        <taxon>Neopterygii</taxon>
        <taxon>Teleostei</taxon>
        <taxon>Clupei</taxon>
        <taxon>Clupeiformes</taxon>
        <taxon>Clupeoidei</taxon>
        <taxon>Engraulidae</taxon>
        <taxon>Coilinae</taxon>
        <taxon>Coilia</taxon>
    </lineage>
</organism>
<dbReference type="Proteomes" id="UP001591681">
    <property type="component" value="Unassembled WGS sequence"/>
</dbReference>
<feature type="signal peptide" evidence="6">
    <location>
        <begin position="1"/>
        <end position="30"/>
    </location>
</feature>
<dbReference type="SUPFAM" id="SSF48726">
    <property type="entry name" value="Immunoglobulin"/>
    <property type="match status" value="1"/>
</dbReference>
<reference evidence="8 9" key="1">
    <citation type="submission" date="2024-09" db="EMBL/GenBank/DDBJ databases">
        <title>A chromosome-level genome assembly of Gray's grenadier anchovy, Coilia grayii.</title>
        <authorList>
            <person name="Fu Z."/>
        </authorList>
    </citation>
    <scope>NUCLEOTIDE SEQUENCE [LARGE SCALE GENOMIC DNA]</scope>
    <source>
        <strain evidence="8">G4</strain>
        <tissue evidence="8">Muscle</tissue>
    </source>
</reference>